<proteinExistence type="predicted"/>
<sequence length="65" mass="7573">MEIPEAIEELTSLEKVGLNRLTPKEKKAVRIGKNALVLFSHRTTYCLDDHSLMLLRDAQRREHEK</sequence>
<name>X1VWX1_9ZZZZ</name>
<gene>
    <name evidence="1" type="ORF">S12H4_55809</name>
</gene>
<protein>
    <submittedName>
        <fullName evidence="1">Uncharacterized protein</fullName>
    </submittedName>
</protein>
<dbReference type="EMBL" id="BARW01035840">
    <property type="protein sequence ID" value="GAJ23226.1"/>
    <property type="molecule type" value="Genomic_DNA"/>
</dbReference>
<reference evidence="1" key="1">
    <citation type="journal article" date="2014" name="Front. Microbiol.">
        <title>High frequency of phylogenetically diverse reductive dehalogenase-homologous genes in deep subseafloor sedimentary metagenomes.</title>
        <authorList>
            <person name="Kawai M."/>
            <person name="Futagami T."/>
            <person name="Toyoda A."/>
            <person name="Takaki Y."/>
            <person name="Nishi S."/>
            <person name="Hori S."/>
            <person name="Arai W."/>
            <person name="Tsubouchi T."/>
            <person name="Morono Y."/>
            <person name="Uchiyama I."/>
            <person name="Ito T."/>
            <person name="Fujiyama A."/>
            <person name="Inagaki F."/>
            <person name="Takami H."/>
        </authorList>
    </citation>
    <scope>NUCLEOTIDE SEQUENCE</scope>
    <source>
        <strain evidence="1">Expedition CK06-06</strain>
    </source>
</reference>
<comment type="caution">
    <text evidence="1">The sequence shown here is derived from an EMBL/GenBank/DDBJ whole genome shotgun (WGS) entry which is preliminary data.</text>
</comment>
<dbReference type="AlphaFoldDB" id="X1VWX1"/>
<evidence type="ECO:0000313" key="1">
    <source>
        <dbReference type="EMBL" id="GAJ23226.1"/>
    </source>
</evidence>
<organism evidence="1">
    <name type="scientific">marine sediment metagenome</name>
    <dbReference type="NCBI Taxonomy" id="412755"/>
    <lineage>
        <taxon>unclassified sequences</taxon>
        <taxon>metagenomes</taxon>
        <taxon>ecological metagenomes</taxon>
    </lineage>
</organism>
<accession>X1VWX1</accession>